<accession>A0A9P5XC85</accession>
<gene>
    <name evidence="1" type="ORF">P691DRAFT_783456</name>
</gene>
<evidence type="ECO:0000313" key="1">
    <source>
        <dbReference type="EMBL" id="KAF9446656.1"/>
    </source>
</evidence>
<comment type="caution">
    <text evidence="1">The sequence shown here is derived from an EMBL/GenBank/DDBJ whole genome shotgun (WGS) entry which is preliminary data.</text>
</comment>
<reference evidence="1" key="1">
    <citation type="submission" date="2020-11" db="EMBL/GenBank/DDBJ databases">
        <authorList>
            <consortium name="DOE Joint Genome Institute"/>
            <person name="Ahrendt S."/>
            <person name="Riley R."/>
            <person name="Andreopoulos W."/>
            <person name="Labutti K."/>
            <person name="Pangilinan J."/>
            <person name="Ruiz-Duenas F.J."/>
            <person name="Barrasa J.M."/>
            <person name="Sanchez-Garcia M."/>
            <person name="Camarero S."/>
            <person name="Miyauchi S."/>
            <person name="Serrano A."/>
            <person name="Linde D."/>
            <person name="Babiker R."/>
            <person name="Drula E."/>
            <person name="Ayuso-Fernandez I."/>
            <person name="Pacheco R."/>
            <person name="Padilla G."/>
            <person name="Ferreira P."/>
            <person name="Barriuso J."/>
            <person name="Kellner H."/>
            <person name="Castanera R."/>
            <person name="Alfaro M."/>
            <person name="Ramirez L."/>
            <person name="Pisabarro A.G."/>
            <person name="Kuo A."/>
            <person name="Tritt A."/>
            <person name="Lipzen A."/>
            <person name="He G."/>
            <person name="Yan M."/>
            <person name="Ng V."/>
            <person name="Cullen D."/>
            <person name="Martin F."/>
            <person name="Rosso M.-N."/>
            <person name="Henrissat B."/>
            <person name="Hibbett D."/>
            <person name="Martinez A.T."/>
            <person name="Grigoriev I.V."/>
        </authorList>
    </citation>
    <scope>NUCLEOTIDE SEQUENCE</scope>
    <source>
        <strain evidence="1">MF-IS2</strain>
    </source>
</reference>
<dbReference type="Proteomes" id="UP000807342">
    <property type="component" value="Unassembled WGS sequence"/>
</dbReference>
<name>A0A9P5XC85_9AGAR</name>
<dbReference type="EMBL" id="MU151235">
    <property type="protein sequence ID" value="KAF9446656.1"/>
    <property type="molecule type" value="Genomic_DNA"/>
</dbReference>
<evidence type="ECO:0000313" key="2">
    <source>
        <dbReference type="Proteomes" id="UP000807342"/>
    </source>
</evidence>
<sequence>MPFNLKRIANRCLKLKTKVREWSQLAVPKPQMPCQALVDIAPHPTGPPEWGAKADSFVKPSGAISKVRARLGRIKKSKTPPIEIVDPLRDEYHKFIVSTRGVKGLPIDVFVNIETKVTLEDSSFISDETTTTATSSSGSFFHASTPPTTVADAVSEGRANIHPPVPLLIALSAKSIISSAYKDQYLSYSLMGNRIAADLGFFSRPTGVPFESVIRTPWSLLPPESEASLELDGELASTELPWNTTADTDDADQNDSSSLSSSSVYYSAISDSGSLLSDASDSSVLLAFLSANWVHPQKVDCVY</sequence>
<proteinExistence type="predicted"/>
<protein>
    <submittedName>
        <fullName evidence="1">Uncharacterized protein</fullName>
    </submittedName>
</protein>
<keyword evidence="2" id="KW-1185">Reference proteome</keyword>
<dbReference type="AlphaFoldDB" id="A0A9P5XC85"/>
<organism evidence="1 2">
    <name type="scientific">Macrolepiota fuliginosa MF-IS2</name>
    <dbReference type="NCBI Taxonomy" id="1400762"/>
    <lineage>
        <taxon>Eukaryota</taxon>
        <taxon>Fungi</taxon>
        <taxon>Dikarya</taxon>
        <taxon>Basidiomycota</taxon>
        <taxon>Agaricomycotina</taxon>
        <taxon>Agaricomycetes</taxon>
        <taxon>Agaricomycetidae</taxon>
        <taxon>Agaricales</taxon>
        <taxon>Agaricineae</taxon>
        <taxon>Agaricaceae</taxon>
        <taxon>Macrolepiota</taxon>
    </lineage>
</organism>